<evidence type="ECO:0000313" key="9">
    <source>
        <dbReference type="EMBL" id="OHA14827.1"/>
    </source>
</evidence>
<dbReference type="SMART" id="SM00465">
    <property type="entry name" value="GIYc"/>
    <property type="match status" value="1"/>
</dbReference>
<feature type="domain" description="UVR" evidence="6">
    <location>
        <begin position="236"/>
        <end position="271"/>
    </location>
</feature>
<evidence type="ECO:0000256" key="2">
    <source>
        <dbReference type="ARBA" id="ARBA00022763"/>
    </source>
</evidence>
<evidence type="ECO:0000256" key="1">
    <source>
        <dbReference type="ARBA" id="ARBA00022490"/>
    </source>
</evidence>
<dbReference type="Pfam" id="PF02151">
    <property type="entry name" value="UVR"/>
    <property type="match status" value="1"/>
</dbReference>
<sequence length="473" mass="55452">MNKPKKIPHKPGVYIFKDRHQKPLYIGKAGNLKNRLAFYFSQTIKIPKIAKLLEEAKKIQILETASEIEALIKEAELIKKYLPKYNVLMRDDKGYFYIGFTKEIFPKILITHQPDTRPKYQNPNPKSQTKHKIQKLKHEISYIGPFTDGNALKITLRLLRRIFPYCTCKETHKRPCLNAEIGRCPGYCCFDNNSKFKILNPKFETNSKSKILNSKQRLEYQSNIKNIMAVLRGKKKQLIHELKNKMSTMSKNQEFEKAAVLRDQLFGLKNIFEHRQTLEVRPLARGQTSAELENRLKILLHTAKNISRIEGYDISNISGTEATSSMVVFSKQANSYAPDKNQYRKFKIKTVHQISDVDMMREVITRRFNHPEWIYPDLIVMDGGKPQLNAATAALKSQIPKHKPQINSKFKIPIITALAKQNEELYIERWRFPIKLKKQPQEILHLFQRIRDESHRFAKKYHHKLREKKFKNG</sequence>
<dbReference type="Gene3D" id="3.40.1440.10">
    <property type="entry name" value="GIY-YIG endonuclease"/>
    <property type="match status" value="1"/>
</dbReference>
<dbReference type="InterPro" id="IPR035901">
    <property type="entry name" value="GIY-YIG_endonuc_sf"/>
</dbReference>
<evidence type="ECO:0000259" key="7">
    <source>
        <dbReference type="PROSITE" id="PS50164"/>
    </source>
</evidence>
<evidence type="ECO:0000256" key="3">
    <source>
        <dbReference type="ARBA" id="ARBA00022769"/>
    </source>
</evidence>
<evidence type="ECO:0000256" key="5">
    <source>
        <dbReference type="ARBA" id="ARBA00023204"/>
    </source>
</evidence>
<protein>
    <recommendedName>
        <fullName evidence="11">Excinuclease ABC subunit C</fullName>
    </recommendedName>
</protein>
<dbReference type="GO" id="GO:0009381">
    <property type="term" value="F:excinuclease ABC activity"/>
    <property type="evidence" value="ECO:0007669"/>
    <property type="project" value="InterPro"/>
</dbReference>
<dbReference type="InterPro" id="IPR050066">
    <property type="entry name" value="UvrABC_protein_C"/>
</dbReference>
<reference evidence="9 10" key="1">
    <citation type="journal article" date="2016" name="Nat. Commun.">
        <title>Thousands of microbial genomes shed light on interconnected biogeochemical processes in an aquifer system.</title>
        <authorList>
            <person name="Anantharaman K."/>
            <person name="Brown C.T."/>
            <person name="Hug L.A."/>
            <person name="Sharon I."/>
            <person name="Castelle C.J."/>
            <person name="Probst A.J."/>
            <person name="Thomas B.C."/>
            <person name="Singh A."/>
            <person name="Wilkins M.J."/>
            <person name="Karaoz U."/>
            <person name="Brodie E.L."/>
            <person name="Williams K.H."/>
            <person name="Hubbard S.S."/>
            <person name="Banfield J.F."/>
        </authorList>
    </citation>
    <scope>NUCLEOTIDE SEQUENCE [LARGE SCALE GENOMIC DNA]</scope>
</reference>
<dbReference type="PROSITE" id="PS50165">
    <property type="entry name" value="UVRC"/>
    <property type="match status" value="1"/>
</dbReference>
<evidence type="ECO:0000259" key="8">
    <source>
        <dbReference type="PROSITE" id="PS50165"/>
    </source>
</evidence>
<dbReference type="CDD" id="cd10434">
    <property type="entry name" value="GIY-YIG_UvrC_Cho"/>
    <property type="match status" value="1"/>
</dbReference>
<dbReference type="PROSITE" id="PS50164">
    <property type="entry name" value="GIY_YIG"/>
    <property type="match status" value="1"/>
</dbReference>
<accession>A0A1G2LT92</accession>
<dbReference type="InterPro" id="IPR036876">
    <property type="entry name" value="UVR_dom_sf"/>
</dbReference>
<dbReference type="GO" id="GO:0009380">
    <property type="term" value="C:excinuclease repair complex"/>
    <property type="evidence" value="ECO:0007669"/>
    <property type="project" value="TreeGrafter"/>
</dbReference>
<evidence type="ECO:0000259" key="6">
    <source>
        <dbReference type="PROSITE" id="PS50151"/>
    </source>
</evidence>
<dbReference type="GO" id="GO:0006289">
    <property type="term" value="P:nucleotide-excision repair"/>
    <property type="evidence" value="ECO:0007669"/>
    <property type="project" value="InterPro"/>
</dbReference>
<organism evidence="9 10">
    <name type="scientific">Candidatus Sungbacteria bacterium RIFCSPLOWO2_12_FULL_41_11</name>
    <dbReference type="NCBI Taxonomy" id="1802286"/>
    <lineage>
        <taxon>Bacteria</taxon>
        <taxon>Candidatus Sungiibacteriota</taxon>
    </lineage>
</organism>
<dbReference type="InterPro" id="IPR001162">
    <property type="entry name" value="UvrC_RNase_H_dom"/>
</dbReference>
<dbReference type="EMBL" id="MHQY01000001">
    <property type="protein sequence ID" value="OHA14827.1"/>
    <property type="molecule type" value="Genomic_DNA"/>
</dbReference>
<evidence type="ECO:0008006" key="11">
    <source>
        <dbReference type="Google" id="ProtNLM"/>
    </source>
</evidence>
<keyword evidence="2" id="KW-0227">DNA damage</keyword>
<dbReference type="PROSITE" id="PS50151">
    <property type="entry name" value="UVR"/>
    <property type="match status" value="1"/>
</dbReference>
<gene>
    <name evidence="9" type="ORF">A3G49_04005</name>
</gene>
<dbReference type="SUPFAM" id="SSF46600">
    <property type="entry name" value="C-terminal UvrC-binding domain of UvrB"/>
    <property type="match status" value="1"/>
</dbReference>
<keyword evidence="4" id="KW-0267">Excision nuclease</keyword>
<dbReference type="InterPro" id="IPR047296">
    <property type="entry name" value="GIY-YIG_UvrC_Cho"/>
</dbReference>
<dbReference type="FunFam" id="3.40.1440.10:FF:000001">
    <property type="entry name" value="UvrABC system protein C"/>
    <property type="match status" value="1"/>
</dbReference>
<keyword evidence="3" id="KW-0228">DNA excision</keyword>
<dbReference type="PANTHER" id="PTHR30562">
    <property type="entry name" value="UVRC/OXIDOREDUCTASE"/>
    <property type="match status" value="1"/>
</dbReference>
<keyword evidence="1" id="KW-0963">Cytoplasm</keyword>
<dbReference type="Pfam" id="PF01541">
    <property type="entry name" value="GIY-YIG"/>
    <property type="match status" value="1"/>
</dbReference>
<dbReference type="Gene3D" id="3.30.420.340">
    <property type="entry name" value="UvrC, RNAse H endonuclease domain"/>
    <property type="match status" value="1"/>
</dbReference>
<dbReference type="Pfam" id="PF08459">
    <property type="entry name" value="UvrC_RNaseH_dom"/>
    <property type="match status" value="1"/>
</dbReference>
<dbReference type="Gene3D" id="4.10.860.10">
    <property type="entry name" value="UVR domain"/>
    <property type="match status" value="1"/>
</dbReference>
<dbReference type="InterPro" id="IPR038476">
    <property type="entry name" value="UvrC_RNase_H_dom_sf"/>
</dbReference>
<dbReference type="InterPro" id="IPR001943">
    <property type="entry name" value="UVR_dom"/>
</dbReference>
<keyword evidence="5" id="KW-0234">DNA repair</keyword>
<dbReference type="PANTHER" id="PTHR30562:SF1">
    <property type="entry name" value="UVRABC SYSTEM PROTEIN C"/>
    <property type="match status" value="1"/>
</dbReference>
<evidence type="ECO:0000256" key="4">
    <source>
        <dbReference type="ARBA" id="ARBA00022881"/>
    </source>
</evidence>
<feature type="domain" description="UvrC family homology region profile" evidence="8">
    <location>
        <begin position="237"/>
        <end position="391"/>
    </location>
</feature>
<name>A0A1G2LT92_9BACT</name>
<dbReference type="AlphaFoldDB" id="A0A1G2LT92"/>
<proteinExistence type="predicted"/>
<dbReference type="SUPFAM" id="SSF82771">
    <property type="entry name" value="GIY-YIG endonuclease"/>
    <property type="match status" value="1"/>
</dbReference>
<dbReference type="Proteomes" id="UP000177171">
    <property type="component" value="Unassembled WGS sequence"/>
</dbReference>
<evidence type="ECO:0000313" key="10">
    <source>
        <dbReference type="Proteomes" id="UP000177171"/>
    </source>
</evidence>
<dbReference type="InterPro" id="IPR000305">
    <property type="entry name" value="GIY-YIG_endonuc"/>
</dbReference>
<comment type="caution">
    <text evidence="9">The sequence shown here is derived from an EMBL/GenBank/DDBJ whole genome shotgun (WGS) entry which is preliminary data.</text>
</comment>
<feature type="domain" description="GIY-YIG" evidence="7">
    <location>
        <begin position="9"/>
        <end position="87"/>
    </location>
</feature>